<feature type="region of interest" description="Disordered" evidence="1">
    <location>
        <begin position="1"/>
        <end position="25"/>
    </location>
</feature>
<protein>
    <submittedName>
        <fullName evidence="3">Uncharacterized protein</fullName>
    </submittedName>
</protein>
<keyword evidence="2" id="KW-1133">Transmembrane helix</keyword>
<reference evidence="3" key="1">
    <citation type="journal article" date="2015" name="Nature">
        <title>Complex archaea that bridge the gap between prokaryotes and eukaryotes.</title>
        <authorList>
            <person name="Spang A."/>
            <person name="Saw J.H."/>
            <person name="Jorgensen S.L."/>
            <person name="Zaremba-Niedzwiedzka K."/>
            <person name="Martijn J."/>
            <person name="Lind A.E."/>
            <person name="van Eijk R."/>
            <person name="Schleper C."/>
            <person name="Guy L."/>
            <person name="Ettema T.J."/>
        </authorList>
    </citation>
    <scope>NUCLEOTIDE SEQUENCE</scope>
</reference>
<accession>A0A0F9QJX0</accession>
<feature type="compositionally biased region" description="Basic and acidic residues" evidence="1">
    <location>
        <begin position="1"/>
        <end position="10"/>
    </location>
</feature>
<keyword evidence="2" id="KW-0812">Transmembrane</keyword>
<comment type="caution">
    <text evidence="3">The sequence shown here is derived from an EMBL/GenBank/DDBJ whole genome shotgun (WGS) entry which is preliminary data.</text>
</comment>
<keyword evidence="2" id="KW-0472">Membrane</keyword>
<sequence>MDEHEREIMKNIDSPKTGYDPHAPSRFPNYDVKPGDMDPMLKGILTLLIIVGLVVGILVFAPY</sequence>
<feature type="transmembrane region" description="Helical" evidence="2">
    <location>
        <begin position="43"/>
        <end position="61"/>
    </location>
</feature>
<evidence type="ECO:0000256" key="1">
    <source>
        <dbReference type="SAM" id="MobiDB-lite"/>
    </source>
</evidence>
<organism evidence="3">
    <name type="scientific">marine sediment metagenome</name>
    <dbReference type="NCBI Taxonomy" id="412755"/>
    <lineage>
        <taxon>unclassified sequences</taxon>
        <taxon>metagenomes</taxon>
        <taxon>ecological metagenomes</taxon>
    </lineage>
</organism>
<dbReference type="EMBL" id="LAZR01001904">
    <property type="protein sequence ID" value="KKN37302.1"/>
    <property type="molecule type" value="Genomic_DNA"/>
</dbReference>
<evidence type="ECO:0000313" key="3">
    <source>
        <dbReference type="EMBL" id="KKN37302.1"/>
    </source>
</evidence>
<proteinExistence type="predicted"/>
<name>A0A0F9QJX0_9ZZZZ</name>
<evidence type="ECO:0000256" key="2">
    <source>
        <dbReference type="SAM" id="Phobius"/>
    </source>
</evidence>
<dbReference type="AlphaFoldDB" id="A0A0F9QJX0"/>
<gene>
    <name evidence="3" type="ORF">LCGC14_0765010</name>
</gene>